<dbReference type="InterPro" id="IPR009049">
    <property type="entry name" value="Argininosuccinate_lyase"/>
</dbReference>
<dbReference type="FunFam" id="1.20.200.10:FF:000002">
    <property type="entry name" value="Argininosuccinate lyase"/>
    <property type="match status" value="1"/>
</dbReference>
<proteinExistence type="inferred from homology"/>
<dbReference type="PANTHER" id="PTHR43814:SF1">
    <property type="entry name" value="ARGININOSUCCINATE LYASE"/>
    <property type="match status" value="1"/>
</dbReference>
<reference evidence="10" key="1">
    <citation type="submission" date="2018-01" db="EMBL/GenBank/DDBJ databases">
        <authorList>
            <person name="Regsiter A."/>
            <person name="William W."/>
        </authorList>
    </citation>
    <scope>NUCLEOTIDE SEQUENCE</scope>
    <source>
        <strain evidence="10">TRIP AH-1</strain>
    </source>
</reference>
<dbReference type="AlphaFoldDB" id="A0A445MWL1"/>
<feature type="domain" description="Argininosuccinate lyase C-terminal" evidence="9">
    <location>
        <begin position="365"/>
        <end position="433"/>
    </location>
</feature>
<dbReference type="InterPro" id="IPR000362">
    <property type="entry name" value="Fumarate_lyase_fam"/>
</dbReference>
<comment type="pathway">
    <text evidence="2 7">Amino-acid biosynthesis; L-arginine biosynthesis; L-arginine from L-ornithine and carbamoyl phosphate: step 3/3.</text>
</comment>
<protein>
    <recommendedName>
        <fullName evidence="3 7">Argininosuccinate lyase</fullName>
        <shortName evidence="7">ASAL</shortName>
        <ecNumber evidence="3 7">4.3.2.1</ecNumber>
    </recommendedName>
    <alternativeName>
        <fullName evidence="7">Arginosuccinase</fullName>
    </alternativeName>
</protein>
<dbReference type="InterPro" id="IPR029419">
    <property type="entry name" value="Arg_succ_lyase_C"/>
</dbReference>
<keyword evidence="5 7" id="KW-0028">Amino-acid biosynthesis</keyword>
<dbReference type="Gene3D" id="1.10.275.10">
    <property type="entry name" value="Fumarase/aspartase (N-terminal domain)"/>
    <property type="match status" value="1"/>
</dbReference>
<dbReference type="NCBIfam" id="TIGR00838">
    <property type="entry name" value="argH"/>
    <property type="match status" value="1"/>
</dbReference>
<dbReference type="GO" id="GO:0005829">
    <property type="term" value="C:cytosol"/>
    <property type="evidence" value="ECO:0007669"/>
    <property type="project" value="TreeGrafter"/>
</dbReference>
<keyword evidence="4 7" id="KW-0055">Arginine biosynthesis</keyword>
<evidence type="ECO:0000256" key="5">
    <source>
        <dbReference type="ARBA" id="ARBA00022605"/>
    </source>
</evidence>
<dbReference type="Pfam" id="PF00206">
    <property type="entry name" value="Lyase_1"/>
    <property type="match status" value="1"/>
</dbReference>
<dbReference type="PANTHER" id="PTHR43814">
    <property type="entry name" value="ARGININOSUCCINATE LYASE"/>
    <property type="match status" value="1"/>
</dbReference>
<evidence type="ECO:0000256" key="3">
    <source>
        <dbReference type="ARBA" id="ARBA00012338"/>
    </source>
</evidence>
<evidence type="ECO:0000259" key="8">
    <source>
        <dbReference type="Pfam" id="PF00206"/>
    </source>
</evidence>
<evidence type="ECO:0000256" key="1">
    <source>
        <dbReference type="ARBA" id="ARBA00000985"/>
    </source>
</evidence>
<accession>A0A445MWL1</accession>
<comment type="subcellular location">
    <subcellularLocation>
        <location evidence="7">Cytoplasm</location>
    </subcellularLocation>
</comment>
<dbReference type="PROSITE" id="PS00163">
    <property type="entry name" value="FUMARATE_LYASES"/>
    <property type="match status" value="1"/>
</dbReference>
<dbReference type="FunFam" id="1.10.40.30:FF:000001">
    <property type="entry name" value="Argininosuccinate lyase"/>
    <property type="match status" value="1"/>
</dbReference>
<dbReference type="HAMAP" id="MF_00006">
    <property type="entry name" value="Arg_succ_lyase"/>
    <property type="match status" value="1"/>
</dbReference>
<dbReference type="UniPathway" id="UPA00068">
    <property type="reaction ID" value="UER00114"/>
</dbReference>
<keyword evidence="7" id="KW-0963">Cytoplasm</keyword>
<keyword evidence="6 7" id="KW-0456">Lyase</keyword>
<dbReference type="CDD" id="cd01359">
    <property type="entry name" value="Argininosuccinate_lyase"/>
    <property type="match status" value="1"/>
</dbReference>
<dbReference type="Gene3D" id="1.20.200.10">
    <property type="entry name" value="Fumarase/aspartase (Central domain)"/>
    <property type="match status" value="1"/>
</dbReference>
<evidence type="ECO:0000259" key="9">
    <source>
        <dbReference type="Pfam" id="PF14698"/>
    </source>
</evidence>
<dbReference type="SUPFAM" id="SSF48557">
    <property type="entry name" value="L-aspartase-like"/>
    <property type="match status" value="1"/>
</dbReference>
<dbReference type="FunFam" id="1.10.275.10:FF:000002">
    <property type="entry name" value="Argininosuccinate lyase"/>
    <property type="match status" value="1"/>
</dbReference>
<feature type="domain" description="Fumarate lyase N-terminal" evidence="8">
    <location>
        <begin position="8"/>
        <end position="302"/>
    </location>
</feature>
<evidence type="ECO:0000256" key="7">
    <source>
        <dbReference type="HAMAP-Rule" id="MF_00006"/>
    </source>
</evidence>
<dbReference type="GO" id="GO:0004056">
    <property type="term" value="F:argininosuccinate lyase activity"/>
    <property type="evidence" value="ECO:0007669"/>
    <property type="project" value="UniProtKB-UniRule"/>
</dbReference>
<sequence>MTQKVWGGRFRKETDTLTNRFNASISFDSRLYAQDIEGSMAHCRMLAKQGIISVEDESAILEALAKILRELDRGEIEFNDDYEDIHSLVEKTLIERVGALGEKLHTGRSRNDQVALDVRMYVRDVIRRVVELIKKTQVAIVDLAEKNIDLIMPGYTHLQRAQPVLVAHHMLAYYEMLKRDLQRFEEALKRTNVLPLGSAALAGSTFNLDRVMVAETLGFDGITANSMDAVSDRDFILDFLYASSVLMMHLSRLCEELVIWSSQEFAFITISDSFCTGSSIMPQKKNPDLPELIRGKTGRVYGHLMSLLTTMKGLPLAYNKDMQEDKEALFDAADTVEICLEVISRLLPEITFNEENLRAATEKGFMAATDLADYLVRKGITFREAHEIVGKMVLFAIDQKKELHNLSLEEMRRFAKKIDKDVEPWLDPFKTVNRRNVLGGTGPEMVKQCLKKAREELAS</sequence>
<dbReference type="GO" id="GO:0042450">
    <property type="term" value="P:L-arginine biosynthetic process via ornithine"/>
    <property type="evidence" value="ECO:0007669"/>
    <property type="project" value="UniProtKB-UniRule"/>
</dbReference>
<name>A0A445MWL1_9BACT</name>
<gene>
    <name evidence="7 10" type="primary">argH</name>
    <name evidence="10" type="ORF">PITCH_A2030014</name>
</gene>
<evidence type="ECO:0000313" key="10">
    <source>
        <dbReference type="EMBL" id="SPD73870.1"/>
    </source>
</evidence>
<dbReference type="InterPro" id="IPR022761">
    <property type="entry name" value="Fumarate_lyase_N"/>
</dbReference>
<evidence type="ECO:0000256" key="6">
    <source>
        <dbReference type="ARBA" id="ARBA00023239"/>
    </source>
</evidence>
<comment type="catalytic activity">
    <reaction evidence="1 7">
        <text>2-(N(omega)-L-arginino)succinate = fumarate + L-arginine</text>
        <dbReference type="Rhea" id="RHEA:24020"/>
        <dbReference type="ChEBI" id="CHEBI:29806"/>
        <dbReference type="ChEBI" id="CHEBI:32682"/>
        <dbReference type="ChEBI" id="CHEBI:57472"/>
        <dbReference type="EC" id="4.3.2.1"/>
    </reaction>
</comment>
<dbReference type="InterPro" id="IPR008948">
    <property type="entry name" value="L-Aspartase-like"/>
</dbReference>
<dbReference type="Gene3D" id="1.10.40.30">
    <property type="entry name" value="Fumarase/aspartase (C-terminal domain)"/>
    <property type="match status" value="1"/>
</dbReference>
<organism evidence="10">
    <name type="scientific">uncultured Desulfobacterium sp</name>
    <dbReference type="NCBI Taxonomy" id="201089"/>
    <lineage>
        <taxon>Bacteria</taxon>
        <taxon>Pseudomonadati</taxon>
        <taxon>Thermodesulfobacteriota</taxon>
        <taxon>Desulfobacteria</taxon>
        <taxon>Desulfobacterales</taxon>
        <taxon>Desulfobacteriaceae</taxon>
        <taxon>Desulfobacterium</taxon>
        <taxon>environmental samples</taxon>
    </lineage>
</organism>
<dbReference type="InterPro" id="IPR024083">
    <property type="entry name" value="Fumarase/histidase_N"/>
</dbReference>
<dbReference type="EC" id="4.3.2.1" evidence="3 7"/>
<dbReference type="Pfam" id="PF14698">
    <property type="entry name" value="ASL_C2"/>
    <property type="match status" value="1"/>
</dbReference>
<dbReference type="PRINTS" id="PR00149">
    <property type="entry name" value="FUMRATELYASE"/>
</dbReference>
<evidence type="ECO:0000256" key="2">
    <source>
        <dbReference type="ARBA" id="ARBA00004941"/>
    </source>
</evidence>
<dbReference type="PRINTS" id="PR00145">
    <property type="entry name" value="ARGSUCLYASE"/>
</dbReference>
<dbReference type="EMBL" id="OJIN01000117">
    <property type="protein sequence ID" value="SPD73870.1"/>
    <property type="molecule type" value="Genomic_DNA"/>
</dbReference>
<comment type="similarity">
    <text evidence="7">Belongs to the lyase 1 family. Argininosuccinate lyase subfamily.</text>
</comment>
<evidence type="ECO:0000256" key="4">
    <source>
        <dbReference type="ARBA" id="ARBA00022571"/>
    </source>
</evidence>
<dbReference type="InterPro" id="IPR020557">
    <property type="entry name" value="Fumarate_lyase_CS"/>
</dbReference>